<dbReference type="Pfam" id="PF00583">
    <property type="entry name" value="Acetyltransf_1"/>
    <property type="match status" value="1"/>
</dbReference>
<keyword evidence="2" id="KW-0012">Acyltransferase</keyword>
<evidence type="ECO:0000313" key="5">
    <source>
        <dbReference type="Proteomes" id="UP000176998"/>
    </source>
</evidence>
<dbReference type="EMBL" id="MJBS01000009">
    <property type="protein sequence ID" value="OHF02984.1"/>
    <property type="molecule type" value="Genomic_DNA"/>
</dbReference>
<dbReference type="Gene3D" id="3.40.630.30">
    <property type="match status" value="1"/>
</dbReference>
<dbReference type="OrthoDB" id="9975416at2759"/>
<dbReference type="STRING" id="1209926.A0A1G4BNJ5"/>
<organism evidence="4 5">
    <name type="scientific">Colletotrichum orchidophilum</name>
    <dbReference type="NCBI Taxonomy" id="1209926"/>
    <lineage>
        <taxon>Eukaryota</taxon>
        <taxon>Fungi</taxon>
        <taxon>Dikarya</taxon>
        <taxon>Ascomycota</taxon>
        <taxon>Pezizomycotina</taxon>
        <taxon>Sordariomycetes</taxon>
        <taxon>Hypocreomycetidae</taxon>
        <taxon>Glomerellales</taxon>
        <taxon>Glomerellaceae</taxon>
        <taxon>Colletotrichum</taxon>
    </lineage>
</organism>
<dbReference type="GeneID" id="34554906"/>
<keyword evidence="5" id="KW-1185">Reference proteome</keyword>
<dbReference type="AlphaFoldDB" id="A0A1G4BNJ5"/>
<sequence length="185" mass="20490">MTGSQDSQNRARPAATLRPASLNDTKAISELGAHVFSLTFGHSVEPHELKTFLDEAYSLEAIQKDLSDPNKDTIVAVDPTGDLLGFAMLTRGSSDPCITHLDGTVELQRIYMYPKAQGSGAAKLLADHLENIAREQGFRHIWLGVWEENLRAQKAYEKWGYKECGTHDFAVGSVIQTDNIMMKKL</sequence>
<comment type="caution">
    <text evidence="4">The sequence shown here is derived from an EMBL/GenBank/DDBJ whole genome shotgun (WGS) entry which is preliminary data.</text>
</comment>
<reference evidence="4 5" key="1">
    <citation type="submission" date="2016-09" db="EMBL/GenBank/DDBJ databases">
        <authorList>
            <person name="Capua I."/>
            <person name="De Benedictis P."/>
            <person name="Joannis T."/>
            <person name="Lombin L.H."/>
            <person name="Cattoli G."/>
        </authorList>
    </citation>
    <scope>NUCLEOTIDE SEQUENCE [LARGE SCALE GENOMIC DNA]</scope>
    <source>
        <strain evidence="4 5">IMI 309357</strain>
    </source>
</reference>
<dbReference type="RefSeq" id="XP_022480122.1">
    <property type="nucleotide sequence ID" value="XM_022613396.1"/>
</dbReference>
<dbReference type="InterPro" id="IPR050832">
    <property type="entry name" value="Bact_Acetyltransf"/>
</dbReference>
<evidence type="ECO:0000259" key="3">
    <source>
        <dbReference type="PROSITE" id="PS51186"/>
    </source>
</evidence>
<proteinExistence type="predicted"/>
<dbReference type="InterPro" id="IPR000182">
    <property type="entry name" value="GNAT_dom"/>
</dbReference>
<dbReference type="GO" id="GO:0016747">
    <property type="term" value="F:acyltransferase activity, transferring groups other than amino-acyl groups"/>
    <property type="evidence" value="ECO:0007669"/>
    <property type="project" value="InterPro"/>
</dbReference>
<name>A0A1G4BNJ5_9PEZI</name>
<evidence type="ECO:0000256" key="2">
    <source>
        <dbReference type="ARBA" id="ARBA00023315"/>
    </source>
</evidence>
<feature type="domain" description="N-acetyltransferase" evidence="3">
    <location>
        <begin position="15"/>
        <end position="185"/>
    </location>
</feature>
<keyword evidence="1 4" id="KW-0808">Transferase</keyword>
<evidence type="ECO:0000313" key="4">
    <source>
        <dbReference type="EMBL" id="OHF02984.1"/>
    </source>
</evidence>
<gene>
    <name evidence="4" type="ORF">CORC01_01742</name>
</gene>
<dbReference type="InterPro" id="IPR016181">
    <property type="entry name" value="Acyl_CoA_acyltransferase"/>
</dbReference>
<dbReference type="Proteomes" id="UP000176998">
    <property type="component" value="Unassembled WGS sequence"/>
</dbReference>
<accession>A0A1G4BNJ5</accession>
<evidence type="ECO:0000256" key="1">
    <source>
        <dbReference type="ARBA" id="ARBA00022679"/>
    </source>
</evidence>
<dbReference type="SUPFAM" id="SSF55729">
    <property type="entry name" value="Acyl-CoA N-acyltransferases (Nat)"/>
    <property type="match status" value="1"/>
</dbReference>
<dbReference type="PROSITE" id="PS51186">
    <property type="entry name" value="GNAT"/>
    <property type="match status" value="1"/>
</dbReference>
<dbReference type="CDD" id="cd04301">
    <property type="entry name" value="NAT_SF"/>
    <property type="match status" value="1"/>
</dbReference>
<protein>
    <submittedName>
        <fullName evidence="4">Acetyltransferase</fullName>
    </submittedName>
</protein>
<dbReference type="PANTHER" id="PTHR43877">
    <property type="entry name" value="AMINOALKYLPHOSPHONATE N-ACETYLTRANSFERASE-RELATED-RELATED"/>
    <property type="match status" value="1"/>
</dbReference>
<dbReference type="PANTHER" id="PTHR43877:SF2">
    <property type="entry name" value="AMINOALKYLPHOSPHONATE N-ACETYLTRANSFERASE-RELATED"/>
    <property type="match status" value="1"/>
</dbReference>